<evidence type="ECO:0000313" key="3">
    <source>
        <dbReference type="WBParaSite" id="L893_g9034.t1"/>
    </source>
</evidence>
<dbReference type="Proteomes" id="UP000095287">
    <property type="component" value="Unplaced"/>
</dbReference>
<sequence length="167" mass="18649">MRTPFALGLIALAASSAVLADARVPLGDAQRVTRLFAYPNNCGVICFRDWSLERTVEHYLTQSVQRDGYPTATVTALLDSGELAYAGADRLNREGKWAYNWALFLPLGMALENRRSIELLHFPPDYSLTQAQDYLRSNTTDRWAQLLTFNGVPAQHTPAYQTIVDIA</sequence>
<dbReference type="AlphaFoldDB" id="A0A1I8ATK6"/>
<feature type="signal peptide" evidence="1">
    <location>
        <begin position="1"/>
        <end position="22"/>
    </location>
</feature>
<feature type="chain" id="PRO_5009315062" evidence="1">
    <location>
        <begin position="23"/>
        <end position="167"/>
    </location>
</feature>
<reference evidence="3" key="1">
    <citation type="submission" date="2016-11" db="UniProtKB">
        <authorList>
            <consortium name="WormBaseParasite"/>
        </authorList>
    </citation>
    <scope>IDENTIFICATION</scope>
</reference>
<name>A0A1I8ATK6_9BILA</name>
<keyword evidence="2" id="KW-1185">Reference proteome</keyword>
<accession>A0A1I8ATK6</accession>
<dbReference type="WBParaSite" id="L893_g9034.t1">
    <property type="protein sequence ID" value="L893_g9034.t1"/>
    <property type="gene ID" value="L893_g9034"/>
</dbReference>
<evidence type="ECO:0000313" key="2">
    <source>
        <dbReference type="Proteomes" id="UP000095287"/>
    </source>
</evidence>
<keyword evidence="1" id="KW-0732">Signal</keyword>
<protein>
    <submittedName>
        <fullName evidence="3">DUF2219 family protein</fullName>
    </submittedName>
</protein>
<proteinExistence type="predicted"/>
<evidence type="ECO:0000256" key="1">
    <source>
        <dbReference type="SAM" id="SignalP"/>
    </source>
</evidence>
<organism evidence="2 3">
    <name type="scientific">Steinernema glaseri</name>
    <dbReference type="NCBI Taxonomy" id="37863"/>
    <lineage>
        <taxon>Eukaryota</taxon>
        <taxon>Metazoa</taxon>
        <taxon>Ecdysozoa</taxon>
        <taxon>Nematoda</taxon>
        <taxon>Chromadorea</taxon>
        <taxon>Rhabditida</taxon>
        <taxon>Tylenchina</taxon>
        <taxon>Panagrolaimomorpha</taxon>
        <taxon>Strongyloidoidea</taxon>
        <taxon>Steinernematidae</taxon>
        <taxon>Steinernema</taxon>
    </lineage>
</organism>